<evidence type="ECO:0000313" key="1">
    <source>
        <dbReference type="EMBL" id="KAK9039055.1"/>
    </source>
</evidence>
<comment type="caution">
    <text evidence="1">The sequence shown here is derived from an EMBL/GenBank/DDBJ whole genome shotgun (WGS) entry which is preliminary data.</text>
</comment>
<gene>
    <name evidence="1" type="ORF">V6N11_023893</name>
</gene>
<keyword evidence="2" id="KW-1185">Reference proteome</keyword>
<proteinExistence type="predicted"/>
<protein>
    <submittedName>
        <fullName evidence="1">Uncharacterized protein</fullName>
    </submittedName>
</protein>
<dbReference type="EMBL" id="JBBPBN010000005">
    <property type="protein sequence ID" value="KAK9039055.1"/>
    <property type="molecule type" value="Genomic_DNA"/>
</dbReference>
<evidence type="ECO:0000313" key="2">
    <source>
        <dbReference type="Proteomes" id="UP001396334"/>
    </source>
</evidence>
<sequence>MGTADTVDMKVAEDTVDVKDTEDTVDMKVAEDTVDVKDAEDMVDMKVAEDTVDVKDAEDMVDVKVTVVDAEGMEEAVPMAAVVRIITEEVAKGAALMLGRLWMLKLTTKCSVFRIAYIGCGGHHVEVYGGGRAYGSCRSDYYGGAALMQARPLMLPILTIRCRITSTPQF</sequence>
<organism evidence="1 2">
    <name type="scientific">Hibiscus sabdariffa</name>
    <name type="common">roselle</name>
    <dbReference type="NCBI Taxonomy" id="183260"/>
    <lineage>
        <taxon>Eukaryota</taxon>
        <taxon>Viridiplantae</taxon>
        <taxon>Streptophyta</taxon>
        <taxon>Embryophyta</taxon>
        <taxon>Tracheophyta</taxon>
        <taxon>Spermatophyta</taxon>
        <taxon>Magnoliopsida</taxon>
        <taxon>eudicotyledons</taxon>
        <taxon>Gunneridae</taxon>
        <taxon>Pentapetalae</taxon>
        <taxon>rosids</taxon>
        <taxon>malvids</taxon>
        <taxon>Malvales</taxon>
        <taxon>Malvaceae</taxon>
        <taxon>Malvoideae</taxon>
        <taxon>Hibiscus</taxon>
    </lineage>
</organism>
<dbReference type="Proteomes" id="UP001396334">
    <property type="component" value="Unassembled WGS sequence"/>
</dbReference>
<name>A0ABR2TNL3_9ROSI</name>
<reference evidence="1 2" key="1">
    <citation type="journal article" date="2024" name="G3 (Bethesda)">
        <title>Genome assembly of Hibiscus sabdariffa L. provides insights into metabolisms of medicinal natural products.</title>
        <authorList>
            <person name="Kim T."/>
        </authorList>
    </citation>
    <scope>NUCLEOTIDE SEQUENCE [LARGE SCALE GENOMIC DNA]</scope>
    <source>
        <strain evidence="1">TK-2024</strain>
        <tissue evidence="1">Old leaves</tissue>
    </source>
</reference>
<accession>A0ABR2TNL3</accession>